<dbReference type="GO" id="GO:0005524">
    <property type="term" value="F:ATP binding"/>
    <property type="evidence" value="ECO:0007669"/>
    <property type="project" value="UniProtKB-KW"/>
</dbReference>
<dbReference type="PANTHER" id="PTHR20275:SF0">
    <property type="entry name" value="NAD KINASE"/>
    <property type="match status" value="1"/>
</dbReference>
<dbReference type="InterPro" id="IPR017438">
    <property type="entry name" value="ATP-NAD_kinase_N"/>
</dbReference>
<feature type="binding site" evidence="6">
    <location>
        <begin position="219"/>
        <end position="224"/>
    </location>
    <ligand>
        <name>NAD(+)</name>
        <dbReference type="ChEBI" id="CHEBI:57540"/>
    </ligand>
</feature>
<feature type="binding site" evidence="6">
    <location>
        <begin position="178"/>
        <end position="179"/>
    </location>
    <ligand>
        <name>NAD(+)</name>
        <dbReference type="ChEBI" id="CHEBI:57540"/>
    </ligand>
</feature>
<feature type="binding site" evidence="6">
    <location>
        <begin position="98"/>
        <end position="99"/>
    </location>
    <ligand>
        <name>NAD(+)</name>
        <dbReference type="ChEBI" id="CHEBI:57540"/>
    </ligand>
</feature>
<dbReference type="SUPFAM" id="SSF111331">
    <property type="entry name" value="NAD kinase/diacylglycerol kinase-like"/>
    <property type="match status" value="1"/>
</dbReference>
<evidence type="ECO:0000313" key="9">
    <source>
        <dbReference type="RefSeq" id="WP_084545274.1"/>
    </source>
</evidence>
<reference evidence="9" key="1">
    <citation type="submission" date="2025-08" db="UniProtKB">
        <authorList>
            <consortium name="RefSeq"/>
        </authorList>
    </citation>
    <scope>IDENTIFICATION</scope>
</reference>
<dbReference type="InterPro" id="IPR017437">
    <property type="entry name" value="ATP-NAD_kinase_PpnK-typ_C"/>
</dbReference>
<dbReference type="Gene3D" id="2.60.200.30">
    <property type="entry name" value="Probable inorganic polyphosphate/atp-NAD kinase, domain 2"/>
    <property type="match status" value="1"/>
</dbReference>
<dbReference type="GO" id="GO:0019674">
    <property type="term" value="P:NAD+ metabolic process"/>
    <property type="evidence" value="ECO:0007669"/>
    <property type="project" value="InterPro"/>
</dbReference>
<dbReference type="GO" id="GO:0046872">
    <property type="term" value="F:metal ion binding"/>
    <property type="evidence" value="ECO:0007669"/>
    <property type="project" value="UniProtKB-UniRule"/>
</dbReference>
<dbReference type="GO" id="GO:0006741">
    <property type="term" value="P:NADP+ biosynthetic process"/>
    <property type="evidence" value="ECO:0007669"/>
    <property type="project" value="UniProtKB-UniRule"/>
</dbReference>
<keyword evidence="2 6" id="KW-0418">Kinase</keyword>
<organism evidence="8 9">
    <name type="scientific">Derxia gummosa DSM 723</name>
    <dbReference type="NCBI Taxonomy" id="1121388"/>
    <lineage>
        <taxon>Bacteria</taxon>
        <taxon>Pseudomonadati</taxon>
        <taxon>Pseudomonadota</taxon>
        <taxon>Betaproteobacteria</taxon>
        <taxon>Burkholderiales</taxon>
        <taxon>Alcaligenaceae</taxon>
        <taxon>Derxia</taxon>
    </lineage>
</organism>
<dbReference type="EC" id="2.7.1.23" evidence="6"/>
<dbReference type="GO" id="GO:0005737">
    <property type="term" value="C:cytoplasm"/>
    <property type="evidence" value="ECO:0007669"/>
    <property type="project" value="UniProtKB-SubCell"/>
</dbReference>
<proteinExistence type="inferred from homology"/>
<dbReference type="OrthoDB" id="9774737at2"/>
<comment type="catalytic activity">
    <reaction evidence="5 6">
        <text>NAD(+) + ATP = ADP + NADP(+) + H(+)</text>
        <dbReference type="Rhea" id="RHEA:18629"/>
        <dbReference type="ChEBI" id="CHEBI:15378"/>
        <dbReference type="ChEBI" id="CHEBI:30616"/>
        <dbReference type="ChEBI" id="CHEBI:57540"/>
        <dbReference type="ChEBI" id="CHEBI:58349"/>
        <dbReference type="ChEBI" id="CHEBI:456216"/>
        <dbReference type="EC" id="2.7.1.23"/>
    </reaction>
</comment>
<dbReference type="Pfam" id="PF01513">
    <property type="entry name" value="NAD_kinase"/>
    <property type="match status" value="1"/>
</dbReference>
<protein>
    <recommendedName>
        <fullName evidence="6">NAD kinase</fullName>
        <ecNumber evidence="6">2.7.1.23</ecNumber>
    </recommendedName>
    <alternativeName>
        <fullName evidence="6">ATP-dependent NAD kinase</fullName>
    </alternativeName>
</protein>
<feature type="binding site" evidence="6">
    <location>
        <position position="206"/>
    </location>
    <ligand>
        <name>NAD(+)</name>
        <dbReference type="ChEBI" id="CHEBI:57540"/>
    </ligand>
</feature>
<feature type="binding site" evidence="6">
    <location>
        <position position="208"/>
    </location>
    <ligand>
        <name>NAD(+)</name>
        <dbReference type="ChEBI" id="CHEBI:57540"/>
    </ligand>
</feature>
<dbReference type="NCBIfam" id="NF002561">
    <property type="entry name" value="PRK02155.1"/>
    <property type="match status" value="1"/>
</dbReference>
<dbReference type="RefSeq" id="WP_084545274.1">
    <property type="nucleotide sequence ID" value="NZ_KI519499.1"/>
</dbReference>
<keyword evidence="1 6" id="KW-0808">Transferase</keyword>
<keyword evidence="6" id="KW-0547">Nucleotide-binding</keyword>
<feature type="active site" description="Proton acceptor" evidence="6">
    <location>
        <position position="98"/>
    </location>
</feature>
<feature type="binding site" evidence="6">
    <location>
        <position position="289"/>
    </location>
    <ligand>
        <name>NAD(+)</name>
        <dbReference type="ChEBI" id="CHEBI:57540"/>
    </ligand>
</feature>
<comment type="similarity">
    <text evidence="6">Belongs to the NAD kinase family.</text>
</comment>
<comment type="cofactor">
    <cofactor evidence="6">
        <name>a divalent metal cation</name>
        <dbReference type="ChEBI" id="CHEBI:60240"/>
    </cofactor>
</comment>
<dbReference type="InterPro" id="IPR016064">
    <property type="entry name" value="NAD/diacylglycerol_kinase_sf"/>
</dbReference>
<dbReference type="Proteomes" id="UP000675920">
    <property type="component" value="Unplaced"/>
</dbReference>
<keyword evidence="3 6" id="KW-0521">NADP</keyword>
<comment type="subcellular location">
    <subcellularLocation>
        <location evidence="6">Cytoplasm</location>
    </subcellularLocation>
</comment>
<keyword evidence="6" id="KW-0067">ATP-binding</keyword>
<evidence type="ECO:0000256" key="5">
    <source>
        <dbReference type="ARBA" id="ARBA00047925"/>
    </source>
</evidence>
<evidence type="ECO:0000256" key="6">
    <source>
        <dbReference type="HAMAP-Rule" id="MF_00361"/>
    </source>
</evidence>
<keyword evidence="4 6" id="KW-0520">NAD</keyword>
<dbReference type="InterPro" id="IPR002504">
    <property type="entry name" value="NADK"/>
</dbReference>
<keyword evidence="8" id="KW-1185">Reference proteome</keyword>
<evidence type="ECO:0000256" key="1">
    <source>
        <dbReference type="ARBA" id="ARBA00022679"/>
    </source>
</evidence>
<name>A0A8B6XBQ0_9BURK</name>
<keyword evidence="6" id="KW-0963">Cytoplasm</keyword>
<dbReference type="HAMAP" id="MF_00361">
    <property type="entry name" value="NAD_kinase"/>
    <property type="match status" value="1"/>
</dbReference>
<dbReference type="AlphaFoldDB" id="A0A8B6XBQ0"/>
<comment type="caution">
    <text evidence="6">Lacks conserved residue(s) required for the propagation of feature annotation.</text>
</comment>
<dbReference type="Gene3D" id="3.40.50.10330">
    <property type="entry name" value="Probable inorganic polyphosphate/atp-NAD kinase, domain 1"/>
    <property type="match status" value="1"/>
</dbReference>
<feature type="binding site" evidence="6">
    <location>
        <position position="243"/>
    </location>
    <ligand>
        <name>NAD(+)</name>
        <dbReference type="ChEBI" id="CHEBI:57540"/>
    </ligand>
</feature>
<evidence type="ECO:0000256" key="3">
    <source>
        <dbReference type="ARBA" id="ARBA00022857"/>
    </source>
</evidence>
<gene>
    <name evidence="6" type="primary">nadK</name>
</gene>
<sequence>MPKKPANKPVPAADSAQPATGAAPQVRGGFRTAAVIGKYGGACIAEPILALAAYLRQRGLAVLFDPDTGATLKAPASEIADVARMSGEADLAIVVGGDGTMLGIARQVARGGVPVVGVNHGRLGFMTDIPLADTITAIGAILDGNFKSENRLLLEARVQRRKSARARPETLFEAIALNDVVIARGGISGMVEVSVTVDGTHAYTQRADGLIVATPTGSTAYSLSAHGPILHPELHGLVMVPIAPQALSNRPIVLPSHVEIVVTLDRATQLDHDIEMPNVNPASASFDMQTFTELREGDEIVIRRSPHGVTFLHPPGYNYFGVLREKLHWTRMPTGGAARKSPRRKTPSP</sequence>
<dbReference type="Pfam" id="PF20143">
    <property type="entry name" value="NAD_kinase_C"/>
    <property type="match status" value="1"/>
</dbReference>
<dbReference type="GO" id="GO:0003951">
    <property type="term" value="F:NAD+ kinase activity"/>
    <property type="evidence" value="ECO:0007669"/>
    <property type="project" value="UniProtKB-UniRule"/>
</dbReference>
<dbReference type="GO" id="GO:0051287">
    <property type="term" value="F:NAD binding"/>
    <property type="evidence" value="ECO:0007669"/>
    <property type="project" value="UniProtKB-ARBA"/>
</dbReference>
<feature type="region of interest" description="Disordered" evidence="7">
    <location>
        <begin position="1"/>
        <end position="24"/>
    </location>
</feature>
<dbReference type="PANTHER" id="PTHR20275">
    <property type="entry name" value="NAD KINASE"/>
    <property type="match status" value="1"/>
</dbReference>
<accession>A0A8B6XBQ0</accession>
<evidence type="ECO:0000256" key="2">
    <source>
        <dbReference type="ARBA" id="ARBA00022777"/>
    </source>
</evidence>
<evidence type="ECO:0000313" key="8">
    <source>
        <dbReference type="Proteomes" id="UP000675920"/>
    </source>
</evidence>
<comment type="function">
    <text evidence="6">Involved in the regulation of the intracellular balance of NAD and NADP, and is a key enzyme in the biosynthesis of NADP. Catalyzes specifically the phosphorylation on 2'-hydroxyl of the adenosine moiety of NAD to yield NADP.</text>
</comment>
<evidence type="ECO:0000256" key="7">
    <source>
        <dbReference type="SAM" id="MobiDB-lite"/>
    </source>
</evidence>
<evidence type="ECO:0000256" key="4">
    <source>
        <dbReference type="ARBA" id="ARBA00023027"/>
    </source>
</evidence>